<keyword evidence="1" id="KW-0472">Membrane</keyword>
<dbReference type="Proteomes" id="UP000199409">
    <property type="component" value="Unassembled WGS sequence"/>
</dbReference>
<dbReference type="EMBL" id="FNQN01000002">
    <property type="protein sequence ID" value="SDZ98007.1"/>
    <property type="molecule type" value="Genomic_DNA"/>
</dbReference>
<dbReference type="OrthoDB" id="5396660at2"/>
<keyword evidence="1" id="KW-0812">Transmembrane</keyword>
<feature type="transmembrane region" description="Helical" evidence="1">
    <location>
        <begin position="50"/>
        <end position="71"/>
    </location>
</feature>
<protein>
    <submittedName>
        <fullName evidence="2">Uncharacterized protein</fullName>
    </submittedName>
</protein>
<evidence type="ECO:0000313" key="2">
    <source>
        <dbReference type="EMBL" id="SDZ98007.1"/>
    </source>
</evidence>
<dbReference type="RefSeq" id="WP_092345223.1">
    <property type="nucleotide sequence ID" value="NZ_FNQN01000002.1"/>
</dbReference>
<organism evidence="2 3">
    <name type="scientific">Desulfuromusa kysingii</name>
    <dbReference type="NCBI Taxonomy" id="37625"/>
    <lineage>
        <taxon>Bacteria</taxon>
        <taxon>Pseudomonadati</taxon>
        <taxon>Thermodesulfobacteriota</taxon>
        <taxon>Desulfuromonadia</taxon>
        <taxon>Desulfuromonadales</taxon>
        <taxon>Geopsychrobacteraceae</taxon>
        <taxon>Desulfuromusa</taxon>
    </lineage>
</organism>
<keyword evidence="1" id="KW-1133">Transmembrane helix</keyword>
<gene>
    <name evidence="2" type="ORF">SAMN05660420_00948</name>
</gene>
<keyword evidence="3" id="KW-1185">Reference proteome</keyword>
<reference evidence="2 3" key="1">
    <citation type="submission" date="2016-10" db="EMBL/GenBank/DDBJ databases">
        <authorList>
            <person name="de Groot N.N."/>
        </authorList>
    </citation>
    <scope>NUCLEOTIDE SEQUENCE [LARGE SCALE GENOMIC DNA]</scope>
    <source>
        <strain evidence="2 3">DSM 7343</strain>
    </source>
</reference>
<name>A0A1H3XF25_9BACT</name>
<dbReference type="AlphaFoldDB" id="A0A1H3XF25"/>
<evidence type="ECO:0000313" key="3">
    <source>
        <dbReference type="Proteomes" id="UP000199409"/>
    </source>
</evidence>
<feature type="transmembrane region" description="Helical" evidence="1">
    <location>
        <begin position="24"/>
        <end position="44"/>
    </location>
</feature>
<sequence length="109" mass="12729">MDETEEVSPEELQSGLKKIRRRRWFFWILIMAYLPAMLLALRSAQPNQAVGIVFLVWIILLIISVTLLALVRCPQCGNCFHMNGFLFRPVRRCFHCKLHVTADKQKSKQ</sequence>
<evidence type="ECO:0000256" key="1">
    <source>
        <dbReference type="SAM" id="Phobius"/>
    </source>
</evidence>
<accession>A0A1H3XF25</accession>
<proteinExistence type="predicted"/>